<sequence length="277" mass="28527">MTTILPDAALDALLAQDVPYGDLTTGSLGIAARPARMSFAARGAMVLAGTEEAARLVERAGGRVLRVEPSGTAVEAATLFLEAAGPAGALHHAWKVAQTLVEYASGIATRARRIVEAAPGVTVACTRKNFPGAKDLSVKAVQAGGAVMHRLGLSETLLVFPEHRAFLSDSPPEAWIEALRRKAPEKKIVVEVGSMEEALAFAEAGADVIQLEKLPPAAARAVIEATRHLTPPPVVAPAGGVTEVNAAAYAAAGCRLLITSAPFFGPPADVKVVLGPA</sequence>
<dbReference type="GO" id="GO:0009435">
    <property type="term" value="P:NAD+ biosynthetic process"/>
    <property type="evidence" value="ECO:0007669"/>
    <property type="project" value="InterPro"/>
</dbReference>
<dbReference type="EMBL" id="PDKW01000043">
    <property type="protein sequence ID" value="PGH54753.1"/>
    <property type="molecule type" value="Genomic_DNA"/>
</dbReference>
<feature type="domain" description="Quinolinate phosphoribosyl transferase N-terminal" evidence="7">
    <location>
        <begin position="22"/>
        <end position="105"/>
    </location>
</feature>
<dbReference type="InterPro" id="IPR036068">
    <property type="entry name" value="Nicotinate_pribotase-like_C"/>
</dbReference>
<dbReference type="Pfam" id="PF02749">
    <property type="entry name" value="QRPTase_N"/>
    <property type="match status" value="1"/>
</dbReference>
<dbReference type="InterPro" id="IPR037128">
    <property type="entry name" value="Quinolinate_PRibosylTase_N_sf"/>
</dbReference>
<evidence type="ECO:0000256" key="5">
    <source>
        <dbReference type="PIRNR" id="PIRNR006250"/>
    </source>
</evidence>
<dbReference type="Proteomes" id="UP000225379">
    <property type="component" value="Unassembled WGS sequence"/>
</dbReference>
<keyword evidence="4 5" id="KW-0808">Transferase</keyword>
<dbReference type="InterPro" id="IPR002638">
    <property type="entry name" value="Quinolinate_PRibosylTrfase_C"/>
</dbReference>
<dbReference type="InterPro" id="IPR027277">
    <property type="entry name" value="NadC/ModD"/>
</dbReference>
<evidence type="ECO:0000259" key="7">
    <source>
        <dbReference type="Pfam" id="PF02749"/>
    </source>
</evidence>
<dbReference type="SUPFAM" id="SSF54675">
    <property type="entry name" value="Nicotinate/Quinolinate PRTase N-terminal domain-like"/>
    <property type="match status" value="1"/>
</dbReference>
<name>A0A2B8BB24_9PROT</name>
<organism evidence="8 9">
    <name type="scientific">Azospirillum palustre</name>
    <dbReference type="NCBI Taxonomy" id="2044885"/>
    <lineage>
        <taxon>Bacteria</taxon>
        <taxon>Pseudomonadati</taxon>
        <taxon>Pseudomonadota</taxon>
        <taxon>Alphaproteobacteria</taxon>
        <taxon>Rhodospirillales</taxon>
        <taxon>Azospirillaceae</taxon>
        <taxon>Azospirillum</taxon>
    </lineage>
</organism>
<keyword evidence="3 5" id="KW-0328">Glycosyltransferase</keyword>
<evidence type="ECO:0000259" key="6">
    <source>
        <dbReference type="Pfam" id="PF01729"/>
    </source>
</evidence>
<accession>A0A2B8BB24</accession>
<dbReference type="Gene3D" id="3.90.1170.20">
    <property type="entry name" value="Quinolinate phosphoribosyl transferase, N-terminal domain"/>
    <property type="match status" value="1"/>
</dbReference>
<comment type="caution">
    <text evidence="8">The sequence shown here is derived from an EMBL/GenBank/DDBJ whole genome shotgun (WGS) entry which is preliminary data.</text>
</comment>
<dbReference type="InterPro" id="IPR013785">
    <property type="entry name" value="Aldolase_TIM"/>
</dbReference>
<evidence type="ECO:0000256" key="4">
    <source>
        <dbReference type="ARBA" id="ARBA00022679"/>
    </source>
</evidence>
<protein>
    <recommendedName>
        <fullName evidence="2">Putative pyrophosphorylase ModD</fullName>
    </recommendedName>
</protein>
<dbReference type="PIRSF" id="PIRSF006250">
    <property type="entry name" value="NadC_ModD"/>
    <property type="match status" value="1"/>
</dbReference>
<gene>
    <name evidence="8" type="primary">modD</name>
    <name evidence="8" type="ORF">CRT60_34010</name>
</gene>
<dbReference type="Gene3D" id="3.20.20.70">
    <property type="entry name" value="Aldolase class I"/>
    <property type="match status" value="1"/>
</dbReference>
<dbReference type="GO" id="GO:0005737">
    <property type="term" value="C:cytoplasm"/>
    <property type="evidence" value="ECO:0007669"/>
    <property type="project" value="TreeGrafter"/>
</dbReference>
<dbReference type="FunFam" id="3.20.20.70:FF:000030">
    <property type="entry name" value="Nicotinate-nucleotide pyrophosphorylase, carboxylating"/>
    <property type="match status" value="1"/>
</dbReference>
<evidence type="ECO:0000256" key="1">
    <source>
        <dbReference type="ARBA" id="ARBA00009400"/>
    </source>
</evidence>
<dbReference type="InterPro" id="IPR006242">
    <property type="entry name" value="ModD"/>
</dbReference>
<comment type="similarity">
    <text evidence="1 5">Belongs to the NadC/ModD family.</text>
</comment>
<dbReference type="CDD" id="cd01573">
    <property type="entry name" value="modD_like"/>
    <property type="match status" value="1"/>
</dbReference>
<keyword evidence="9" id="KW-1185">Reference proteome</keyword>
<dbReference type="AlphaFoldDB" id="A0A2B8BB24"/>
<dbReference type="NCBIfam" id="TIGR01334">
    <property type="entry name" value="modD"/>
    <property type="match status" value="1"/>
</dbReference>
<dbReference type="GO" id="GO:0034213">
    <property type="term" value="P:quinolinate catabolic process"/>
    <property type="evidence" value="ECO:0007669"/>
    <property type="project" value="TreeGrafter"/>
</dbReference>
<dbReference type="GO" id="GO:0004514">
    <property type="term" value="F:nicotinate-nucleotide diphosphorylase (carboxylating) activity"/>
    <property type="evidence" value="ECO:0007669"/>
    <property type="project" value="InterPro"/>
</dbReference>
<reference evidence="9" key="1">
    <citation type="submission" date="2017-10" db="EMBL/GenBank/DDBJ databases">
        <authorList>
            <person name="Kravchenko I.K."/>
            <person name="Grouzdev D.S."/>
        </authorList>
    </citation>
    <scope>NUCLEOTIDE SEQUENCE [LARGE SCALE GENOMIC DNA]</scope>
    <source>
        <strain evidence="9">B2</strain>
    </source>
</reference>
<dbReference type="SUPFAM" id="SSF51690">
    <property type="entry name" value="Nicotinate/Quinolinate PRTase C-terminal domain-like"/>
    <property type="match status" value="1"/>
</dbReference>
<dbReference type="RefSeq" id="WP_098740759.1">
    <property type="nucleotide sequence ID" value="NZ_PDKW01000043.1"/>
</dbReference>
<proteinExistence type="inferred from homology"/>
<evidence type="ECO:0000313" key="9">
    <source>
        <dbReference type="Proteomes" id="UP000225379"/>
    </source>
</evidence>
<dbReference type="PANTHER" id="PTHR32179:SF4">
    <property type="entry name" value="PYROPHOSPHORYLASE MODD-RELATED"/>
    <property type="match status" value="1"/>
</dbReference>
<dbReference type="InterPro" id="IPR022412">
    <property type="entry name" value="Quinolinate_PRibosylTrfase_N"/>
</dbReference>
<evidence type="ECO:0000256" key="2">
    <source>
        <dbReference type="ARBA" id="ARBA00019205"/>
    </source>
</evidence>
<evidence type="ECO:0000256" key="3">
    <source>
        <dbReference type="ARBA" id="ARBA00022676"/>
    </source>
</evidence>
<dbReference type="PANTHER" id="PTHR32179">
    <property type="entry name" value="NICOTINATE-NUCLEOTIDE PYROPHOSPHORYLASE [CARBOXYLATING]"/>
    <property type="match status" value="1"/>
</dbReference>
<dbReference type="Pfam" id="PF01729">
    <property type="entry name" value="QRPTase_C"/>
    <property type="match status" value="1"/>
</dbReference>
<feature type="domain" description="Quinolinate phosphoribosyl transferase C-terminal" evidence="6">
    <location>
        <begin position="107"/>
        <end position="261"/>
    </location>
</feature>
<evidence type="ECO:0000313" key="8">
    <source>
        <dbReference type="EMBL" id="PGH54753.1"/>
    </source>
</evidence>
<dbReference type="OrthoDB" id="8216773at2"/>